<dbReference type="InterPro" id="IPR006224">
    <property type="entry name" value="PsdUridine_synth_RluA-like_CS"/>
</dbReference>
<gene>
    <name evidence="3" type="ORF">ACFOOG_04330</name>
</gene>
<evidence type="ECO:0000313" key="4">
    <source>
        <dbReference type="Proteomes" id="UP001595617"/>
    </source>
</evidence>
<proteinExistence type="inferred from homology"/>
<dbReference type="Proteomes" id="UP001595617">
    <property type="component" value="Unassembled WGS sequence"/>
</dbReference>
<evidence type="ECO:0000256" key="1">
    <source>
        <dbReference type="ARBA" id="ARBA00010876"/>
    </source>
</evidence>
<dbReference type="PROSITE" id="PS01129">
    <property type="entry name" value="PSI_RLU"/>
    <property type="match status" value="1"/>
</dbReference>
<evidence type="ECO:0000259" key="2">
    <source>
        <dbReference type="Pfam" id="PF00849"/>
    </source>
</evidence>
<name>A0ABV7ZV68_9GAMM</name>
<dbReference type="PANTHER" id="PTHR21600:SF87">
    <property type="entry name" value="RNA PSEUDOURIDYLATE SYNTHASE DOMAIN-CONTAINING PROTEIN 1"/>
    <property type="match status" value="1"/>
</dbReference>
<dbReference type="InterPro" id="IPR006145">
    <property type="entry name" value="PsdUridine_synth_RsuA/RluA"/>
</dbReference>
<dbReference type="Pfam" id="PF00849">
    <property type="entry name" value="PseudoU_synth_2"/>
    <property type="match status" value="1"/>
</dbReference>
<evidence type="ECO:0000313" key="3">
    <source>
        <dbReference type="EMBL" id="MFC3852056.1"/>
    </source>
</evidence>
<keyword evidence="4" id="KW-1185">Reference proteome</keyword>
<dbReference type="PANTHER" id="PTHR21600">
    <property type="entry name" value="MITOCHONDRIAL RNA PSEUDOURIDINE SYNTHASE"/>
    <property type="match status" value="1"/>
</dbReference>
<dbReference type="CDD" id="cd02869">
    <property type="entry name" value="PseudoU_synth_RluA_like"/>
    <property type="match status" value="1"/>
</dbReference>
<accession>A0ABV7ZV68</accession>
<dbReference type="Gene3D" id="3.30.2350.10">
    <property type="entry name" value="Pseudouridine synthase"/>
    <property type="match status" value="1"/>
</dbReference>
<comment type="similarity">
    <text evidence="1">Belongs to the pseudouridine synthase RluA family.</text>
</comment>
<feature type="domain" description="Pseudouridine synthase RsuA/RluA-like" evidence="2">
    <location>
        <begin position="10"/>
        <end position="149"/>
    </location>
</feature>
<protein>
    <submittedName>
        <fullName evidence="3">Pseudouridine synthase</fullName>
    </submittedName>
</protein>
<dbReference type="InterPro" id="IPR020103">
    <property type="entry name" value="PsdUridine_synth_cat_dom_sf"/>
</dbReference>
<dbReference type="RefSeq" id="WP_380693758.1">
    <property type="nucleotide sequence ID" value="NZ_JBHRYR010000002.1"/>
</dbReference>
<sequence>MDILYEHPDWWAINKPSGVPVQDKPDQPGILHALGHLGPLYMVHRLDQGTSGVLLLARSSSAADVFRQRFVKGEMQKHYWAVSARKPKKSQGWVVGDHVKARNGSWKLTAQKTNPARTQFISAGLGNGQRALCIHPLTGRTHQIRVAMKALGAPLLGDIRYGGAPAERLYLHARRMAFVWDGETIHLVAPLTEDTWSMLPQWPKEWLPEDANPFALV</sequence>
<dbReference type="SUPFAM" id="SSF55120">
    <property type="entry name" value="Pseudouridine synthase"/>
    <property type="match status" value="1"/>
</dbReference>
<reference evidence="4" key="1">
    <citation type="journal article" date="2019" name="Int. J. Syst. Evol. Microbiol.">
        <title>The Global Catalogue of Microorganisms (GCM) 10K type strain sequencing project: providing services to taxonomists for standard genome sequencing and annotation.</title>
        <authorList>
            <consortium name="The Broad Institute Genomics Platform"/>
            <consortium name="The Broad Institute Genome Sequencing Center for Infectious Disease"/>
            <person name="Wu L."/>
            <person name="Ma J."/>
        </authorList>
    </citation>
    <scope>NUCLEOTIDE SEQUENCE [LARGE SCALE GENOMIC DNA]</scope>
    <source>
        <strain evidence="4">IBRC 10765</strain>
    </source>
</reference>
<dbReference type="InterPro" id="IPR050188">
    <property type="entry name" value="RluA_PseudoU_synthase"/>
</dbReference>
<dbReference type="EMBL" id="JBHRYR010000002">
    <property type="protein sequence ID" value="MFC3852056.1"/>
    <property type="molecule type" value="Genomic_DNA"/>
</dbReference>
<organism evidence="3 4">
    <name type="scientific">Saccharospirillum mangrovi</name>
    <dbReference type="NCBI Taxonomy" id="2161747"/>
    <lineage>
        <taxon>Bacteria</taxon>
        <taxon>Pseudomonadati</taxon>
        <taxon>Pseudomonadota</taxon>
        <taxon>Gammaproteobacteria</taxon>
        <taxon>Oceanospirillales</taxon>
        <taxon>Saccharospirillaceae</taxon>
        <taxon>Saccharospirillum</taxon>
    </lineage>
</organism>
<comment type="caution">
    <text evidence="3">The sequence shown here is derived from an EMBL/GenBank/DDBJ whole genome shotgun (WGS) entry which is preliminary data.</text>
</comment>